<dbReference type="Proteomes" id="UP001626550">
    <property type="component" value="Unassembled WGS sequence"/>
</dbReference>
<dbReference type="AlphaFoldDB" id="A0ABD2Q509"/>
<protein>
    <recommendedName>
        <fullName evidence="3">CABIT domain-containing protein</fullName>
    </recommendedName>
</protein>
<sequence length="456" mass="52133">MNSSIVQVSPLRHFRIVRKLCLEDVTSGETLRTGESALFLHKSQTKPGLSSCHLVLIPQSEDSKRHARRSTVKSVDYKPQLEKPLILGTVNAYPRTHSTIYLSLKDFIGYDKSKFRIRFYDPKSNIFNTLPDNKTDWVSVDSKEDQLSLGVTFSPRLEHIGQHTFDYCLSCCGQDCTNFTVIVHPPPTEKREKEIRADRGTPICICDDIHLINMTKKISLGMELVTDSDLPHELRSNPYELCFVTDLKSKSILLRGDKTPNYSEYTIFLKLNDAPDLLLYQKTKYHLLLSRQARYKSMSVVSAMEQLREAFGKMTRENPNKFYIYRMNRIPKSRTDEGDDESPATTDAEFDVEMIYLPVRDGPVEENKILLSAGISGLKTIQLEIVKTLCDTNNIDNVLDRVDKLKFLDQFNVIALQKSQIPDSVCSILDNYRNRTLKPSRKSHNDSSCCNSCLIK</sequence>
<comment type="caution">
    <text evidence="1">The sequence shown here is derived from an EMBL/GenBank/DDBJ whole genome shotgun (WGS) entry which is preliminary data.</text>
</comment>
<proteinExistence type="predicted"/>
<evidence type="ECO:0000313" key="2">
    <source>
        <dbReference type="Proteomes" id="UP001626550"/>
    </source>
</evidence>
<gene>
    <name evidence="1" type="ORF">Ciccas_006692</name>
</gene>
<dbReference type="EMBL" id="JBJKFK010000931">
    <property type="protein sequence ID" value="KAL3314685.1"/>
    <property type="molecule type" value="Genomic_DNA"/>
</dbReference>
<organism evidence="1 2">
    <name type="scientific">Cichlidogyrus casuarinus</name>
    <dbReference type="NCBI Taxonomy" id="1844966"/>
    <lineage>
        <taxon>Eukaryota</taxon>
        <taxon>Metazoa</taxon>
        <taxon>Spiralia</taxon>
        <taxon>Lophotrochozoa</taxon>
        <taxon>Platyhelminthes</taxon>
        <taxon>Monogenea</taxon>
        <taxon>Monopisthocotylea</taxon>
        <taxon>Dactylogyridea</taxon>
        <taxon>Ancyrocephalidae</taxon>
        <taxon>Cichlidogyrus</taxon>
    </lineage>
</organism>
<accession>A0ABD2Q509</accession>
<evidence type="ECO:0008006" key="3">
    <source>
        <dbReference type="Google" id="ProtNLM"/>
    </source>
</evidence>
<name>A0ABD2Q509_9PLAT</name>
<reference evidence="1 2" key="1">
    <citation type="submission" date="2024-11" db="EMBL/GenBank/DDBJ databases">
        <title>Adaptive evolution of stress response genes in parasites aligns with host niche diversity.</title>
        <authorList>
            <person name="Hahn C."/>
            <person name="Resl P."/>
        </authorList>
    </citation>
    <scope>NUCLEOTIDE SEQUENCE [LARGE SCALE GENOMIC DNA]</scope>
    <source>
        <strain evidence="1">EGGRZ-B1_66</strain>
        <tissue evidence="1">Body</tissue>
    </source>
</reference>
<evidence type="ECO:0000313" key="1">
    <source>
        <dbReference type="EMBL" id="KAL3314685.1"/>
    </source>
</evidence>
<keyword evidence="2" id="KW-1185">Reference proteome</keyword>